<keyword evidence="3" id="KW-1185">Reference proteome</keyword>
<dbReference type="AlphaFoldDB" id="A0A669KB07"/>
<dbReference type="OpenTargets" id="ENSG00000133794"/>
<feature type="region of interest" description="Disordered" evidence="1">
    <location>
        <begin position="1"/>
        <end position="66"/>
    </location>
</feature>
<protein>
    <submittedName>
        <fullName evidence="2">Basic helix-loop-helix ARNT like 1</fullName>
    </submittedName>
</protein>
<dbReference type="Ensembl" id="ENST00000674108.1">
    <property type="protein sequence ID" value="ENSP00000501035.1"/>
    <property type="gene ID" value="ENSG00000133794.21"/>
</dbReference>
<feature type="compositionally biased region" description="Polar residues" evidence="1">
    <location>
        <begin position="43"/>
        <end position="52"/>
    </location>
</feature>
<dbReference type="ExpressionAtlas" id="A0A669KB07">
    <property type="expression patterns" value="baseline and differential"/>
</dbReference>
<evidence type="ECO:0000313" key="2">
    <source>
        <dbReference type="Ensembl" id="ENSP00000501035.1"/>
    </source>
</evidence>
<dbReference type="Bgee" id="ENSG00000133794">
    <property type="expression patterns" value="Expressed in left ovary and 190 other cell types or tissues"/>
</dbReference>
<reference evidence="2 3" key="2">
    <citation type="journal article" date="2004" name="Nature">
        <title>Finishing the euchromatic sequence of the human genome.</title>
        <authorList>
            <consortium name="International Human Genome Sequencing Consortium"/>
        </authorList>
    </citation>
    <scope>NUCLEOTIDE SEQUENCE [LARGE SCALE GENOMIC DNA]</scope>
</reference>
<dbReference type="EMBL" id="AC022878">
    <property type="status" value="NOT_ANNOTATED_CDS"/>
    <property type="molecule type" value="Genomic_DNA"/>
</dbReference>
<dbReference type="Ensembl" id="ENST00000674108.1">
    <property type="protein sequence ID" value="ENSP00000501035.1"/>
    <property type="gene ID" value="ENSG00000133794.20"/>
</dbReference>
<dbReference type="HGNC" id="HGNC:701">
    <property type="gene designation" value="BMAL1"/>
</dbReference>
<dbReference type="EMBL" id="AC016884">
    <property type="status" value="NOT_ANNOTATED_CDS"/>
    <property type="molecule type" value="Genomic_DNA"/>
</dbReference>
<feature type="compositionally biased region" description="Low complexity" evidence="1">
    <location>
        <begin position="17"/>
        <end position="32"/>
    </location>
</feature>
<dbReference type="Proteomes" id="UP000005640">
    <property type="component" value="Chromosome 11"/>
</dbReference>
<evidence type="ECO:0000256" key="1">
    <source>
        <dbReference type="SAM" id="MobiDB-lite"/>
    </source>
</evidence>
<organism evidence="2 3">
    <name type="scientific">Homo sapiens</name>
    <name type="common">Human</name>
    <dbReference type="NCBI Taxonomy" id="9606"/>
    <lineage>
        <taxon>Eukaryota</taxon>
        <taxon>Metazoa</taxon>
        <taxon>Chordata</taxon>
        <taxon>Craniata</taxon>
        <taxon>Vertebrata</taxon>
        <taxon>Euteleostomi</taxon>
        <taxon>Mammalia</taxon>
        <taxon>Eutheria</taxon>
        <taxon>Euarchontoglires</taxon>
        <taxon>Primates</taxon>
        <taxon>Haplorrhini</taxon>
        <taxon>Catarrhini</taxon>
        <taxon>Hominidae</taxon>
        <taxon>Homo</taxon>
    </lineage>
</organism>
<name>A0A669KB07_HUMAN</name>
<evidence type="ECO:0000313" key="3">
    <source>
        <dbReference type="Proteomes" id="UP000005640"/>
    </source>
</evidence>
<reference evidence="2 3" key="3">
    <citation type="journal article" date="2006" name="Nature">
        <title>Human chromosome 11 DNA sequence and analysis including novel gene identification.</title>
        <authorList>
            <person name="Taylor T.D."/>
            <person name="Noguchi H."/>
            <person name="Totoki Y."/>
            <person name="Toyoda A."/>
            <person name="Kuroki Y."/>
            <person name="Dewar K."/>
            <person name="Lloyd C."/>
            <person name="Itoh T."/>
            <person name="Takeda T."/>
            <person name="Kim D.W."/>
            <person name="She X."/>
            <person name="Barlow K.F."/>
            <person name="Bloom T."/>
            <person name="Bruford E."/>
            <person name="Chang J.L."/>
            <person name="Cuomo C.A."/>
            <person name="Eichler E."/>
            <person name="FitzGerald M.G."/>
            <person name="Jaffe D.B."/>
            <person name="LaButti K."/>
            <person name="Nicol R."/>
            <person name="Park H.S."/>
            <person name="Seaman C."/>
            <person name="Sougnez C."/>
            <person name="Yang X."/>
            <person name="Zimmer A.R."/>
            <person name="Zody M.C."/>
            <person name="Birren B.W."/>
            <person name="Nusbaum C."/>
            <person name="Fujiyama A."/>
            <person name="Hattori M."/>
            <person name="Rogers J."/>
            <person name="Lander E.S."/>
            <person name="Sakaki Y."/>
        </authorList>
    </citation>
    <scope>NUCLEOTIDE SEQUENCE [LARGE SCALE GENOMIC DNA]</scope>
</reference>
<reference evidence="2" key="5">
    <citation type="submission" date="2025-09" db="UniProtKB">
        <authorList>
            <consortium name="Ensembl"/>
        </authorList>
    </citation>
    <scope>IDENTIFICATION</scope>
</reference>
<reference evidence="2 3" key="1">
    <citation type="journal article" date="2001" name="Nature">
        <title>Initial sequencing and analysis of the human genome.</title>
        <authorList>
            <consortium name="International Human Genome Sequencing Consortium"/>
            <person name="Lander E.S."/>
            <person name="Linton L.M."/>
            <person name="Birren B."/>
            <person name="Nusbaum C."/>
            <person name="Zody M.C."/>
            <person name="Baldwin J."/>
            <person name="Devon K."/>
            <person name="Dewar K."/>
            <person name="Doyle M."/>
            <person name="FitzHugh W."/>
            <person name="Funke R."/>
            <person name="Gage D."/>
            <person name="Harris K."/>
            <person name="Heaford A."/>
            <person name="Howland J."/>
            <person name="Kann L."/>
            <person name="Lehoczky J."/>
            <person name="LeVine R."/>
            <person name="McEwan P."/>
            <person name="McKernan K."/>
            <person name="Meldrim J."/>
            <person name="Mesirov J.P."/>
            <person name="Miranda C."/>
            <person name="Morris W."/>
            <person name="Naylor J."/>
            <person name="Raymond C."/>
            <person name="Rosetti M."/>
            <person name="Santos R."/>
            <person name="Sheridan A."/>
            <person name="Sougnez C."/>
            <person name="Stange-Thomann N."/>
            <person name="Stojanovic N."/>
            <person name="Subramanian A."/>
            <person name="Wyman D."/>
            <person name="Rogers J."/>
            <person name="Sulston J."/>
            <person name="Ainscough R."/>
            <person name="Beck S."/>
            <person name="Bentley D."/>
            <person name="Burton J."/>
            <person name="Clee C."/>
            <person name="Carter N."/>
            <person name="Coulson A."/>
            <person name="Deadman R."/>
            <person name="Deloukas P."/>
            <person name="Dunham A."/>
            <person name="Dunham I."/>
            <person name="Durbin R."/>
            <person name="French L."/>
            <person name="Grafham D."/>
            <person name="Gregory S."/>
            <person name="Hubbard T."/>
            <person name="Humphray S."/>
            <person name="Hunt A."/>
            <person name="Jones M."/>
            <person name="Lloyd C."/>
            <person name="McMurray A."/>
            <person name="Matthews L."/>
            <person name="Mercer S."/>
            <person name="Milne S."/>
            <person name="Mullikin J.C."/>
            <person name="Mungall A."/>
            <person name="Plumb R."/>
            <person name="Ross M."/>
            <person name="Shownkeen R."/>
            <person name="Sims S."/>
            <person name="Waterston R.H."/>
            <person name="Wilson R.K."/>
            <person name="Hillier L.W."/>
            <person name="McPherson J.D."/>
            <person name="Marra M.A."/>
            <person name="Mardis E.R."/>
            <person name="Fulton L.A."/>
            <person name="Chinwalla A.T."/>
            <person name="Pepin K.H."/>
            <person name="Gish W.R."/>
            <person name="Chissoe S.L."/>
            <person name="Wendl M.C."/>
            <person name="Delehaunty K.D."/>
            <person name="Miner T.L."/>
            <person name="Delehaunty A."/>
            <person name="Kramer J.B."/>
            <person name="Cook L.L."/>
            <person name="Fulton R.S."/>
            <person name="Johnson D.L."/>
            <person name="Minx P.J."/>
            <person name="Clifton S.W."/>
            <person name="Hawkins T."/>
            <person name="Branscomb E."/>
            <person name="Predki P."/>
            <person name="Richardson P."/>
            <person name="Wenning S."/>
            <person name="Slezak T."/>
            <person name="Doggett N."/>
            <person name="Cheng J.F."/>
            <person name="Olsen A."/>
            <person name="Lucas S."/>
            <person name="Elkin C."/>
            <person name="Uberbacher E."/>
            <person name="Frazier M."/>
            <person name="Gibbs R.A."/>
            <person name="Muzny D.M."/>
            <person name="Scherer S.E."/>
            <person name="Bouck J.B."/>
            <person name="Sodergren E.J."/>
            <person name="Worley K.C."/>
            <person name="Rives C.M."/>
            <person name="Gorrell J.H."/>
            <person name="Metzker M.L."/>
            <person name="Naylor S.L."/>
            <person name="Kucherlapati R.S."/>
            <person name="Nelson D.L."/>
            <person name="Weinstock G.M."/>
            <person name="Sakaki Y."/>
            <person name="Fujiyama A."/>
            <person name="Hattori M."/>
            <person name="Yada T."/>
            <person name="Toyoda A."/>
            <person name="Itoh T."/>
            <person name="Kawagoe C."/>
            <person name="Watanabe H."/>
            <person name="Totoki Y."/>
            <person name="Taylor T."/>
            <person name="Weissenbach J."/>
            <person name="Heilig R."/>
            <person name="Saurin W."/>
            <person name="Artiguenave F."/>
            <person name="Brottier P."/>
            <person name="Bruls T."/>
            <person name="Pelletier E."/>
            <person name="Robert C."/>
            <person name="Wincker P."/>
            <person name="Smith D.R."/>
            <person name="Doucette-Stamm L."/>
            <person name="Rubenfield M."/>
            <person name="Weinstock K."/>
            <person name="Lee H.M."/>
            <person name="Dubois J."/>
            <person name="Rosenthal A."/>
            <person name="Platzer M."/>
            <person name="Nyakatura G."/>
            <person name="Taudien S."/>
            <person name="Rump A."/>
            <person name="Yang H."/>
            <person name="Yu J."/>
            <person name="Wang J."/>
            <person name="Huang G."/>
            <person name="Gu J."/>
            <person name="Hood L."/>
            <person name="Rowen L."/>
            <person name="Madan A."/>
            <person name="Qin S."/>
            <person name="Davis R.W."/>
            <person name="Federspiel N.A."/>
            <person name="Abola A.P."/>
            <person name="Proctor M.J."/>
            <person name="Myers R.M."/>
            <person name="Schmutz J."/>
            <person name="Dickson M."/>
            <person name="Grimwood J."/>
            <person name="Cox D.R."/>
            <person name="Olson M.V."/>
            <person name="Kaul R."/>
            <person name="Raymond C."/>
            <person name="Shimizu N."/>
            <person name="Kawasaki K."/>
            <person name="Minoshima S."/>
            <person name="Evans G.A."/>
            <person name="Athanasiou M."/>
            <person name="Schultz R."/>
            <person name="Roe B.A."/>
            <person name="Chen F."/>
            <person name="Pan H."/>
            <person name="Ramser J."/>
            <person name="Lehrach H."/>
            <person name="Reinhardt R."/>
            <person name="McCombie W.R."/>
            <person name="de la Bastide M."/>
            <person name="Dedhia N."/>
            <person name="Blocker H."/>
            <person name="Hornischer K."/>
            <person name="Nordsiek G."/>
            <person name="Agarwala R."/>
            <person name="Aravind L."/>
            <person name="Bailey J.A."/>
            <person name="Bateman A."/>
            <person name="Batzoglou S."/>
            <person name="Birney E."/>
            <person name="Bork P."/>
            <person name="Brown D.G."/>
            <person name="Burge C.B."/>
            <person name="Cerutti L."/>
            <person name="Chen H.C."/>
            <person name="Church D."/>
            <person name="Clamp M."/>
            <person name="Copley R.R."/>
            <person name="Doerks T."/>
            <person name="Eddy S.R."/>
            <person name="Eichler E.E."/>
            <person name="Furey T.S."/>
            <person name="Galagan J."/>
            <person name="Gilbert J.G."/>
            <person name="Harmon C."/>
            <person name="Hayashizaki Y."/>
            <person name="Haussler D."/>
            <person name="Hermjakob H."/>
            <person name="Hokamp K."/>
            <person name="Jang W."/>
            <person name="Johnson L.S."/>
            <person name="Jones T.A."/>
            <person name="Kasif S."/>
            <person name="Kaspryzk A."/>
            <person name="Kennedy S."/>
            <person name="Kent W.J."/>
            <person name="Kitts P."/>
            <person name="Koonin E.V."/>
            <person name="Korf I."/>
            <person name="Kulp D."/>
            <person name="Lancet D."/>
            <person name="Lowe T.M."/>
            <person name="McLysaght A."/>
            <person name="Mikkelsen T."/>
            <person name="Moran J.V."/>
            <person name="Mulder N."/>
            <person name="Pollara V.J."/>
            <person name="Ponting C.P."/>
            <person name="Schuler G."/>
            <person name="Schultz J."/>
            <person name="Slater G."/>
            <person name="Smit A.F."/>
            <person name="Stupka E."/>
            <person name="Szustakowski J."/>
            <person name="Thierry-Mieg D."/>
            <person name="Thierry-Mieg J."/>
            <person name="Wagner L."/>
            <person name="Wallis J."/>
            <person name="Wheeler R."/>
            <person name="Williams A."/>
            <person name="Wolf Y.I."/>
            <person name="Wolfe K.H."/>
            <person name="Yang S.P."/>
            <person name="Yeh R.F."/>
            <person name="Collins F."/>
            <person name="Guyer M.S."/>
            <person name="Peterson J."/>
            <person name="Felsenfeld A."/>
            <person name="Wetterstrand K.A."/>
            <person name="Patrinos A."/>
            <person name="Morgan M.J."/>
            <person name="de Jong P."/>
            <person name="Catanese J.J."/>
            <person name="Osoegawa K."/>
            <person name="Shizuya H."/>
            <person name="Choi S."/>
            <person name="Chen Y.J."/>
        </authorList>
    </citation>
    <scope>NUCLEOTIDE SEQUENCE [LARGE SCALE GENOMIC DNA]</scope>
</reference>
<dbReference type="GeneTree" id="ENSGT00940000157523"/>
<sequence length="66" mass="7072">MADQRMDISSTISDFMSPGPTDLLSSSLGTSGVDCNRKRKGSSTDYQSNLGSTMAGGQMPTRRCYD</sequence>
<proteinExistence type="predicted"/>
<accession>A0A669KB07</accession>
<gene>
    <name evidence="2" type="primary">BMAL1</name>
</gene>
<reference evidence="2" key="4">
    <citation type="submission" date="2025-08" db="UniProtKB">
        <authorList>
            <consortium name="Ensembl"/>
        </authorList>
    </citation>
    <scope>IDENTIFICATION</scope>
</reference>